<dbReference type="GO" id="GO:0008360">
    <property type="term" value="P:regulation of cell shape"/>
    <property type="evidence" value="ECO:0007669"/>
    <property type="project" value="InterPro"/>
</dbReference>
<evidence type="ECO:0000313" key="8">
    <source>
        <dbReference type="EMBL" id="PAV06772.1"/>
    </source>
</evidence>
<sequence length="479" mass="53072">MFKSCLVVGAGNAGRPVARLLNHQGVDVTISDAKTFDEFTTRRQGRLKVLEDEGITLKLGEKQPKVDEYDAVYLAPTIPETAPIYQQIKDQQKIIITRKTISDIVNNILTMDKIGITGSFGKTTTTDMLTHIFKAAGYKVYQCSSMKWNLVSEAIVDDIIKGEYKGADIAIVELPHGTLGLLGELDLKIGVLTNLRPEHLCEFGGSMQKYVDRKACILPASQTLVANSQCGDLLTYKRDDTIYFNFEDQEELDLEKYKPVYIGLIDDDGNYHIQIDTHDEISDYEVDIDTVAYYTYENLTAAIAASMTYGLTIDDVKRGISNFTGVGGRMEYLGKFNGVDAYYDASYGDQSVRQALEAIKDENLIILYDNVDSTTIRDKKESGRTIGDYANIVIASGYVEVTNTLDMDSALELLGAIENDDVVKLAVCTVDEAAELAMKYAKPGDIIVHLGPDASNSYEQAKTRMLKGLNEGSKRYDNQ</sequence>
<reference evidence="8 10" key="2">
    <citation type="journal article" date="2017" name="BMC Genomics">
        <title>Genomic analysis of methanogenic archaea reveals a shift towards energy conservation.</title>
        <authorList>
            <person name="Gilmore S.P."/>
            <person name="Henske J.K."/>
            <person name="Sexton J.A."/>
            <person name="Solomon K.V."/>
            <person name="Seppala S."/>
            <person name="Yoo J.I."/>
            <person name="Huyett L.M."/>
            <person name="Pressman A."/>
            <person name="Cogan J.Z."/>
            <person name="Kivenson V."/>
            <person name="Peng X."/>
            <person name="Tan Y."/>
            <person name="Valentine D.L."/>
            <person name="O'Malley M.A."/>
        </authorList>
    </citation>
    <scope>NUCLEOTIDE SEQUENCE [LARGE SCALE GENOMIC DNA]</scope>
    <source>
        <strain evidence="8 10">1R-7</strain>
    </source>
</reference>
<evidence type="ECO:0000256" key="3">
    <source>
        <dbReference type="ARBA" id="ARBA00022490"/>
    </source>
</evidence>
<evidence type="ECO:0000259" key="7">
    <source>
        <dbReference type="Pfam" id="PF08245"/>
    </source>
</evidence>
<proteinExistence type="predicted"/>
<dbReference type="Proteomes" id="UP000246004">
    <property type="component" value="Unassembled WGS sequence"/>
</dbReference>
<dbReference type="GO" id="GO:0005524">
    <property type="term" value="F:ATP binding"/>
    <property type="evidence" value="ECO:0007669"/>
    <property type="project" value="UniProtKB-KW"/>
</dbReference>
<keyword evidence="5" id="KW-0547">Nucleotide-binding</keyword>
<evidence type="ECO:0000313" key="10">
    <source>
        <dbReference type="Proteomes" id="UP000217528"/>
    </source>
</evidence>
<evidence type="ECO:0000256" key="5">
    <source>
        <dbReference type="ARBA" id="ARBA00022741"/>
    </source>
</evidence>
<evidence type="ECO:0000256" key="4">
    <source>
        <dbReference type="ARBA" id="ARBA00022598"/>
    </source>
</evidence>
<dbReference type="PANTHER" id="PTHR43692">
    <property type="entry name" value="UDP-N-ACETYLMURAMOYLALANINE--D-GLUTAMATE LIGASE"/>
    <property type="match status" value="1"/>
</dbReference>
<dbReference type="SUPFAM" id="SSF53244">
    <property type="entry name" value="MurD-like peptide ligases, peptide-binding domain"/>
    <property type="match status" value="1"/>
</dbReference>
<evidence type="ECO:0000256" key="2">
    <source>
        <dbReference type="ARBA" id="ARBA00004752"/>
    </source>
</evidence>
<dbReference type="RefSeq" id="WP_170103999.1">
    <property type="nucleotide sequence ID" value="NZ_LMVN01000026.1"/>
</dbReference>
<dbReference type="InterPro" id="IPR036565">
    <property type="entry name" value="Mur-like_cat_sf"/>
</dbReference>
<organism evidence="8 10">
    <name type="scientific">Methanosphaera cuniculi</name>
    <dbReference type="NCBI Taxonomy" id="1077256"/>
    <lineage>
        <taxon>Archaea</taxon>
        <taxon>Methanobacteriati</taxon>
        <taxon>Methanobacteriota</taxon>
        <taxon>Methanomada group</taxon>
        <taxon>Methanobacteria</taxon>
        <taxon>Methanobacteriales</taxon>
        <taxon>Methanobacteriaceae</taxon>
        <taxon>Methanosphaera</taxon>
    </lineage>
</organism>
<keyword evidence="10" id="KW-1185">Reference proteome</keyword>
<dbReference type="InterPro" id="IPR005762">
    <property type="entry name" value="MurD"/>
</dbReference>
<dbReference type="Gene3D" id="3.90.190.20">
    <property type="entry name" value="Mur ligase, C-terminal domain"/>
    <property type="match status" value="1"/>
</dbReference>
<dbReference type="Proteomes" id="UP000217528">
    <property type="component" value="Unassembled WGS sequence"/>
</dbReference>
<dbReference type="Gene3D" id="3.40.1190.10">
    <property type="entry name" value="Mur-like, catalytic domain"/>
    <property type="match status" value="1"/>
</dbReference>
<name>A0A2A2HBI0_9EURY</name>
<keyword evidence="6" id="KW-0067">ATP-binding</keyword>
<reference evidence="9 11" key="1">
    <citation type="submission" date="2016-04" db="EMBL/GenBank/DDBJ databases">
        <title>Genome sequence of Methanosphaera cuniculi DSM 4103.</title>
        <authorList>
            <person name="Poehlein A."/>
            <person name="Seedorf H."/>
            <person name="Daniel R."/>
        </authorList>
    </citation>
    <scope>NUCLEOTIDE SEQUENCE [LARGE SCALE GENOMIC DNA]</scope>
    <source>
        <strain evidence="9 11">DSM 4103</strain>
    </source>
</reference>
<dbReference type="OrthoDB" id="75177at2157"/>
<comment type="pathway">
    <text evidence="2">Cell wall biogenesis; peptidoglycan biosynthesis.</text>
</comment>
<comment type="subcellular location">
    <subcellularLocation>
        <location evidence="1">Cytoplasm</location>
    </subcellularLocation>
</comment>
<dbReference type="Gene3D" id="3.40.50.720">
    <property type="entry name" value="NAD(P)-binding Rossmann-like Domain"/>
    <property type="match status" value="1"/>
</dbReference>
<dbReference type="SUPFAM" id="SSF53623">
    <property type="entry name" value="MurD-like peptide ligases, catalytic domain"/>
    <property type="match status" value="1"/>
</dbReference>
<dbReference type="PANTHER" id="PTHR43692:SF1">
    <property type="entry name" value="UDP-N-ACETYLMURAMOYLALANINE--D-GLUTAMATE LIGASE"/>
    <property type="match status" value="1"/>
</dbReference>
<dbReference type="Pfam" id="PF08245">
    <property type="entry name" value="Mur_ligase_M"/>
    <property type="match status" value="1"/>
</dbReference>
<evidence type="ECO:0000256" key="1">
    <source>
        <dbReference type="ARBA" id="ARBA00004496"/>
    </source>
</evidence>
<comment type="caution">
    <text evidence="8">The sequence shown here is derived from an EMBL/GenBank/DDBJ whole genome shotgun (WGS) entry which is preliminary data.</text>
</comment>
<dbReference type="AlphaFoldDB" id="A0A2A2HBI0"/>
<keyword evidence="4 9" id="KW-0436">Ligase</keyword>
<feature type="domain" description="Mur ligase central" evidence="7">
    <location>
        <begin position="116"/>
        <end position="305"/>
    </location>
</feature>
<dbReference type="EMBL" id="LMVN01000026">
    <property type="protein sequence ID" value="PAV06772.1"/>
    <property type="molecule type" value="Genomic_DNA"/>
</dbReference>
<dbReference type="InterPro" id="IPR013221">
    <property type="entry name" value="Mur_ligase_cen"/>
</dbReference>
<evidence type="ECO:0000313" key="11">
    <source>
        <dbReference type="Proteomes" id="UP000246004"/>
    </source>
</evidence>
<keyword evidence="3" id="KW-0963">Cytoplasm</keyword>
<accession>A0A2A2HBI0</accession>
<dbReference type="GO" id="GO:0008764">
    <property type="term" value="F:UDP-N-acetylmuramoylalanine-D-glutamate ligase activity"/>
    <property type="evidence" value="ECO:0007669"/>
    <property type="project" value="UniProtKB-EC"/>
</dbReference>
<dbReference type="InterPro" id="IPR036615">
    <property type="entry name" value="Mur_ligase_C_dom_sf"/>
</dbReference>
<gene>
    <name evidence="9" type="primary">murD_2</name>
    <name evidence="8" type="ORF">ASJ82_06365</name>
    <name evidence="9" type="ORF">MSCUN_05090</name>
</gene>
<evidence type="ECO:0000313" key="9">
    <source>
        <dbReference type="EMBL" id="PWL08579.1"/>
    </source>
</evidence>
<dbReference type="SUPFAM" id="SSF51984">
    <property type="entry name" value="MurCD N-terminal domain"/>
    <property type="match status" value="1"/>
</dbReference>
<evidence type="ECO:0000256" key="6">
    <source>
        <dbReference type="ARBA" id="ARBA00022840"/>
    </source>
</evidence>
<dbReference type="GO" id="GO:0005737">
    <property type="term" value="C:cytoplasm"/>
    <property type="evidence" value="ECO:0007669"/>
    <property type="project" value="UniProtKB-SubCell"/>
</dbReference>
<dbReference type="EMBL" id="LWMS01000011">
    <property type="protein sequence ID" value="PWL08579.1"/>
    <property type="molecule type" value="Genomic_DNA"/>
</dbReference>
<protein>
    <submittedName>
        <fullName evidence="9">UDP-N-acetylmuramoylalanine--D-glutamate ligase</fullName>
        <ecNumber evidence="9">6.3.2.9</ecNumber>
    </submittedName>
</protein>
<dbReference type="EC" id="6.3.2.9" evidence="9"/>
<dbReference type="GO" id="GO:0051301">
    <property type="term" value="P:cell division"/>
    <property type="evidence" value="ECO:0007669"/>
    <property type="project" value="InterPro"/>
</dbReference>